<dbReference type="GO" id="GO:0003824">
    <property type="term" value="F:catalytic activity"/>
    <property type="evidence" value="ECO:0007669"/>
    <property type="project" value="InterPro"/>
</dbReference>
<dbReference type="STRING" id="304371.MCP_2829"/>
<keyword evidence="9" id="KW-1185">Reference proteome</keyword>
<evidence type="ECO:0000313" key="8">
    <source>
        <dbReference type="EMBL" id="BAI62901.1"/>
    </source>
</evidence>
<name>D1Z2H9_METPS</name>
<dbReference type="InParanoid" id="D1Z2H9"/>
<evidence type="ECO:0000256" key="5">
    <source>
        <dbReference type="ARBA" id="ARBA00023004"/>
    </source>
</evidence>
<feature type="domain" description="Radical SAM core" evidence="7">
    <location>
        <begin position="15"/>
        <end position="239"/>
    </location>
</feature>
<dbReference type="OrthoDB" id="371936at2157"/>
<dbReference type="AlphaFoldDB" id="D1Z2H9"/>
<dbReference type="InterPro" id="IPR007197">
    <property type="entry name" value="rSAM"/>
</dbReference>
<protein>
    <submittedName>
        <fullName evidence="8">Anaerobic ribonucleoside-triphosphate reductase-activating protein</fullName>
    </submittedName>
</protein>
<organism evidence="8 9">
    <name type="scientific">Methanocella paludicola (strain DSM 17711 / JCM 13418 / NBRC 101707 / SANAE)</name>
    <dbReference type="NCBI Taxonomy" id="304371"/>
    <lineage>
        <taxon>Archaea</taxon>
        <taxon>Methanobacteriati</taxon>
        <taxon>Methanobacteriota</taxon>
        <taxon>Stenosarchaea group</taxon>
        <taxon>Methanomicrobia</taxon>
        <taxon>Methanocellales</taxon>
        <taxon>Methanocellaceae</taxon>
        <taxon>Methanocella</taxon>
    </lineage>
</organism>
<dbReference type="PROSITE" id="PS51918">
    <property type="entry name" value="RADICAL_SAM"/>
    <property type="match status" value="1"/>
</dbReference>
<dbReference type="SFLD" id="SFLDG01094">
    <property type="entry name" value="Uncharacterised_Radical_SAM_Su"/>
    <property type="match status" value="1"/>
</dbReference>
<evidence type="ECO:0000256" key="3">
    <source>
        <dbReference type="ARBA" id="ARBA00022691"/>
    </source>
</evidence>
<evidence type="ECO:0000256" key="1">
    <source>
        <dbReference type="ARBA" id="ARBA00001966"/>
    </source>
</evidence>
<dbReference type="Gene3D" id="3.20.20.70">
    <property type="entry name" value="Aldolase class I"/>
    <property type="match status" value="1"/>
</dbReference>
<dbReference type="InterPro" id="IPR012840">
    <property type="entry name" value="NrdG2"/>
</dbReference>
<keyword evidence="4" id="KW-0479">Metal-binding</keyword>
<keyword evidence="2" id="KW-0004">4Fe-4S</keyword>
<evidence type="ECO:0000256" key="2">
    <source>
        <dbReference type="ARBA" id="ARBA00022485"/>
    </source>
</evidence>
<keyword evidence="5" id="KW-0408">Iron</keyword>
<dbReference type="Pfam" id="PF04055">
    <property type="entry name" value="Radical_SAM"/>
    <property type="match status" value="1"/>
</dbReference>
<keyword evidence="3" id="KW-0949">S-adenosyl-L-methionine</keyword>
<dbReference type="EMBL" id="AP011532">
    <property type="protein sequence ID" value="BAI62901.1"/>
    <property type="molecule type" value="Genomic_DNA"/>
</dbReference>
<dbReference type="GO" id="GO:0051539">
    <property type="term" value="F:4 iron, 4 sulfur cluster binding"/>
    <property type="evidence" value="ECO:0007669"/>
    <property type="project" value="UniProtKB-KW"/>
</dbReference>
<gene>
    <name evidence="8" type="primary">nrdG</name>
    <name evidence="8" type="ordered locus">MCP_2829</name>
</gene>
<dbReference type="InterPro" id="IPR058240">
    <property type="entry name" value="rSAM_sf"/>
</dbReference>
<evidence type="ECO:0000259" key="7">
    <source>
        <dbReference type="PROSITE" id="PS51918"/>
    </source>
</evidence>
<sequence>MKLNLGDVIPTSTLDWPGKVVLVVFMWGCPLKCPYCSNSRFIEVPEDIQASDTETVNARVLEASRFVDGVIFSGGEPFMQPAALREMAEYVKGLGLLVGVHTNGAYPDRIEEMANADLLDAVFMDVKAPLEYEPYRAACGDMDRSLFEAIRRSLALCCELRRKGKIQLMEARTTVFQGISDRPDDIAKIALEAECADAYVVQQGRPEVAMDDRLKSSEAVHRNKLVELARAAREKSSVKVVKVRTHLYGDEIIKA</sequence>
<dbReference type="RefSeq" id="WP_012901571.1">
    <property type="nucleotide sequence ID" value="NC_013665.1"/>
</dbReference>
<dbReference type="PANTHER" id="PTHR30352:SF5">
    <property type="entry name" value="PYRUVATE FORMATE-LYASE 1-ACTIVATING ENZYME"/>
    <property type="match status" value="1"/>
</dbReference>
<dbReference type="GeneID" id="8683002"/>
<dbReference type="InterPro" id="IPR034457">
    <property type="entry name" value="Organic_radical-activating"/>
</dbReference>
<comment type="cofactor">
    <cofactor evidence="1">
        <name>[4Fe-4S] cluster</name>
        <dbReference type="ChEBI" id="CHEBI:49883"/>
    </cofactor>
</comment>
<dbReference type="GO" id="GO:0046872">
    <property type="term" value="F:metal ion binding"/>
    <property type="evidence" value="ECO:0007669"/>
    <property type="project" value="UniProtKB-KW"/>
</dbReference>
<evidence type="ECO:0000256" key="4">
    <source>
        <dbReference type="ARBA" id="ARBA00022723"/>
    </source>
</evidence>
<keyword evidence="6" id="KW-0411">Iron-sulfur</keyword>
<dbReference type="Proteomes" id="UP000001882">
    <property type="component" value="Chromosome"/>
</dbReference>
<dbReference type="CDD" id="cd01335">
    <property type="entry name" value="Radical_SAM"/>
    <property type="match status" value="1"/>
</dbReference>
<reference evidence="9" key="3">
    <citation type="journal article" date="2011" name="PLoS ONE">
        <title>Genome sequence of a mesophilic hydrogenotrophic methanogen Methanocella paludicola, the first cultivated representative of the order Methanocellales.</title>
        <authorList>
            <person name="Sakai S."/>
            <person name="Takaki Y."/>
            <person name="Shimamura S."/>
            <person name="Sekine M."/>
            <person name="Tajima T."/>
            <person name="Kosugi H."/>
            <person name="Ichikawa N."/>
            <person name="Tasumi E."/>
            <person name="Hiraki A.T."/>
            <person name="Shimizu A."/>
            <person name="Kato Y."/>
            <person name="Nishiko R."/>
            <person name="Mori K."/>
            <person name="Fujita N."/>
            <person name="Imachi H."/>
            <person name="Takai K."/>
        </authorList>
    </citation>
    <scope>NUCLEOTIDE SEQUENCE [LARGE SCALE GENOMIC DNA]</scope>
    <source>
        <strain evidence="9">DSM 17711 / JCM 13418 / NBRC 101707 / SANAE</strain>
    </source>
</reference>
<reference evidence="8 9" key="1">
    <citation type="journal article" date="2007" name="Appl. Environ. Microbiol.">
        <title>Isolation of key methanogens for global methane emission from rice paddy fields: a novel isolate affiliated with the clone cluster rice cluster I.</title>
        <authorList>
            <person name="Sakai S."/>
            <person name="Imachi H."/>
            <person name="Sekiguchi Y."/>
            <person name="Ohashi A."/>
            <person name="Harada H."/>
            <person name="Kamagata Y."/>
        </authorList>
    </citation>
    <scope>NUCLEOTIDE SEQUENCE [LARGE SCALE GENOMIC DNA]</scope>
    <source>
        <strain evidence="9">DSM 17711 / JCM 13418 / NBRC 101707 / SANAE</strain>
    </source>
</reference>
<dbReference type="InterPro" id="IPR013785">
    <property type="entry name" value="Aldolase_TIM"/>
</dbReference>
<dbReference type="SFLD" id="SFLDS00029">
    <property type="entry name" value="Radical_SAM"/>
    <property type="match status" value="1"/>
</dbReference>
<dbReference type="KEGG" id="mpd:MCP_2829"/>
<proteinExistence type="predicted"/>
<dbReference type="eggNOG" id="arCOG00952">
    <property type="taxonomic scope" value="Archaea"/>
</dbReference>
<evidence type="ECO:0000256" key="6">
    <source>
        <dbReference type="ARBA" id="ARBA00023014"/>
    </source>
</evidence>
<dbReference type="PANTHER" id="PTHR30352">
    <property type="entry name" value="PYRUVATE FORMATE-LYASE-ACTIVATING ENZYME"/>
    <property type="match status" value="1"/>
</dbReference>
<accession>D1Z2H9</accession>
<dbReference type="SUPFAM" id="SSF102114">
    <property type="entry name" value="Radical SAM enzymes"/>
    <property type="match status" value="1"/>
</dbReference>
<dbReference type="NCBIfam" id="TIGR02495">
    <property type="entry name" value="NrdG2"/>
    <property type="match status" value="1"/>
</dbReference>
<evidence type="ECO:0000313" key="9">
    <source>
        <dbReference type="Proteomes" id="UP000001882"/>
    </source>
</evidence>
<reference evidence="8 9" key="2">
    <citation type="journal article" date="2008" name="Int. J. Syst. Evol. Microbiol.">
        <title>Methanocella paludicola gen. nov., sp. nov., a methane-producing archaeon, the first isolate of the lineage 'Rice Cluster I', and proposal of the new archaeal order Methanocellales ord. nov.</title>
        <authorList>
            <person name="Sakai S."/>
            <person name="Imachi H."/>
            <person name="Hanada S."/>
            <person name="Ohashi A."/>
            <person name="Harada H."/>
            <person name="Kamagata Y."/>
        </authorList>
    </citation>
    <scope>NUCLEOTIDE SEQUENCE [LARGE SCALE GENOMIC DNA]</scope>
    <source>
        <strain evidence="9">DSM 17711 / JCM 13418 / NBRC 101707 / SANAE</strain>
    </source>
</reference>